<dbReference type="InterPro" id="IPR000073">
    <property type="entry name" value="AB_hydrolase_1"/>
</dbReference>
<dbReference type="EMBL" id="CAEZUO010000087">
    <property type="protein sequence ID" value="CAB4614563.1"/>
    <property type="molecule type" value="Genomic_DNA"/>
</dbReference>
<evidence type="ECO:0000313" key="3">
    <source>
        <dbReference type="EMBL" id="CAB4614563.1"/>
    </source>
</evidence>
<dbReference type="InterPro" id="IPR020845">
    <property type="entry name" value="AMP-binding_CS"/>
</dbReference>
<evidence type="ECO:0000259" key="2">
    <source>
        <dbReference type="Pfam" id="PF00561"/>
    </source>
</evidence>
<gene>
    <name evidence="3" type="ORF">UFOPK1827_01514</name>
</gene>
<dbReference type="InterPro" id="IPR042099">
    <property type="entry name" value="ANL_N_sf"/>
</dbReference>
<dbReference type="SUPFAM" id="SSF53474">
    <property type="entry name" value="alpha/beta-Hydrolases"/>
    <property type="match status" value="1"/>
</dbReference>
<proteinExistence type="predicted"/>
<dbReference type="Gene3D" id="3.40.50.12780">
    <property type="entry name" value="N-terminal domain of ligase-like"/>
    <property type="match status" value="1"/>
</dbReference>
<evidence type="ECO:0000259" key="1">
    <source>
        <dbReference type="Pfam" id="PF00501"/>
    </source>
</evidence>
<feature type="domain" description="AMP-dependent synthetase/ligase" evidence="1">
    <location>
        <begin position="302"/>
        <end position="646"/>
    </location>
</feature>
<protein>
    <submittedName>
        <fullName evidence="3">Unannotated protein</fullName>
    </submittedName>
</protein>
<dbReference type="PANTHER" id="PTHR43767">
    <property type="entry name" value="LONG-CHAIN-FATTY-ACID--COA LIGASE"/>
    <property type="match status" value="1"/>
</dbReference>
<sequence>MVRIERPNAADVEWSILDTGVGERGTIVCVHGNPTWGYLWKGFLETLSPEWRVIAVDQTGMGWSERSAPRTLETRVAELVAFCEQHTSGPLVIAAHDWGGPVALGAVSSLEVQAVILGNSGVGLPERTSMPPLISTARRFVDLACRRSSAFVSGTAAMTKKQHRDALRAPYRSAKRRAAVADFVADIPLSEKDVSWNALQKSANNLSNLDVPLLLVWGGRDLVFHDRFLADLLQRAPRADVHRFPQAAHLVPLDEPMAAIASTWLDNVLGPQRVAEESAGNSPINQSFVAITDGLLSRLDDDAAAFTDRSGAISWKSLACEATDIARMLARAGLEVGDRVAMLVPPSSDLLAASFGIWLAGGVLVVADSGLGARGLRTVLRGANPKWVFGTSKTLAAAKTLGWTPGARMICTSRFPHAISLTTHRSSTSIELPELRPEFEAAVVHTSGSTGPAKPVRYRHGALAAQRDVIFDSFTMSAEHGFLTSFAPFILLGPALGVPCVLPDIDVTKPAELDFDRFAQAIDSSQVDVAWLSPASARRIVETAAGRTVQLRLVMLAGAPIATELASSIASVTGADVRSPWGMTEAMPITNGVGATASAVDGTTTGTPLAGAQVVVVSLDAPDPQPLSIGQWGELAVHAPWMFDGYDQQWGTEQRSELMVKGQRFHRTGDLGLIDGNGDLHQLGRVQHALFMATRTVPSVLVEDPISTKLGRQVAAVGIGPVGTQVIAVVVQAEGKLRLASAEVTAQVRQCSVFEIAAVLEGELPVDIRHQSKVKREALAVTASEFLAGR</sequence>
<dbReference type="InterPro" id="IPR000873">
    <property type="entry name" value="AMP-dep_synth/lig_dom"/>
</dbReference>
<feature type="domain" description="AB hydrolase-1" evidence="2">
    <location>
        <begin position="26"/>
        <end position="256"/>
    </location>
</feature>
<dbReference type="AlphaFoldDB" id="A0A6J6HPT1"/>
<accession>A0A6J6HPT1</accession>
<dbReference type="SUPFAM" id="SSF56801">
    <property type="entry name" value="Acetyl-CoA synthetase-like"/>
    <property type="match status" value="1"/>
</dbReference>
<dbReference type="InterPro" id="IPR029058">
    <property type="entry name" value="AB_hydrolase_fold"/>
</dbReference>
<reference evidence="3" key="1">
    <citation type="submission" date="2020-05" db="EMBL/GenBank/DDBJ databases">
        <authorList>
            <person name="Chiriac C."/>
            <person name="Salcher M."/>
            <person name="Ghai R."/>
            <person name="Kavagutti S V."/>
        </authorList>
    </citation>
    <scope>NUCLEOTIDE SEQUENCE</scope>
</reference>
<dbReference type="Pfam" id="PF00561">
    <property type="entry name" value="Abhydrolase_1"/>
    <property type="match status" value="1"/>
</dbReference>
<dbReference type="PROSITE" id="PS00455">
    <property type="entry name" value="AMP_BINDING"/>
    <property type="match status" value="1"/>
</dbReference>
<dbReference type="Gene3D" id="3.40.50.1820">
    <property type="entry name" value="alpha/beta hydrolase"/>
    <property type="match status" value="1"/>
</dbReference>
<organism evidence="3">
    <name type="scientific">freshwater metagenome</name>
    <dbReference type="NCBI Taxonomy" id="449393"/>
    <lineage>
        <taxon>unclassified sequences</taxon>
        <taxon>metagenomes</taxon>
        <taxon>ecological metagenomes</taxon>
    </lineage>
</organism>
<dbReference type="InterPro" id="IPR050237">
    <property type="entry name" value="ATP-dep_AMP-bd_enzyme"/>
</dbReference>
<name>A0A6J6HPT1_9ZZZZ</name>
<dbReference type="Pfam" id="PF00501">
    <property type="entry name" value="AMP-binding"/>
    <property type="match status" value="1"/>
</dbReference>
<dbReference type="PANTHER" id="PTHR43767:SF1">
    <property type="entry name" value="NONRIBOSOMAL PEPTIDE SYNTHASE PES1 (EUROFUNG)-RELATED"/>
    <property type="match status" value="1"/>
</dbReference>